<evidence type="ECO:0000259" key="1">
    <source>
        <dbReference type="Pfam" id="PF13439"/>
    </source>
</evidence>
<name>A0A0M8MC71_9FLAO</name>
<keyword evidence="3" id="KW-1185">Reference proteome</keyword>
<sequence>MKIVHISETLVSGVQAYLRNLSTFLSTHAPHAQVYIIYSGQREEFDKAVAEQLFMGKATLIEVPMANSISPLKDLASTVKIYREIQKIKPDVIHLHSSKAGILGRMASIFYRKKKKLFYTPHGYAFLRQDVGNTSRRVFRLIEKYAQFFLGGTTIACGDTEYEIAKGFGRAALMRNGLLFDSQTPVEAQPNNHKLTVGIVSRLTYARSPMLFNKIALRFPDIQFVWIGDGELRHELTAPNIAVTGWLFNHNEVMKHLAGLDIYMQTSLWEGLPFAVLEAMTLQKPVIATNVIGNKDIVVHGKTGFLFADIAELDAFFEVLKDKQVRLEMGREGFKRCKEVFDTNENFKGLLELYLQ</sequence>
<dbReference type="Pfam" id="PF13439">
    <property type="entry name" value="Glyco_transf_4"/>
    <property type="match status" value="1"/>
</dbReference>
<dbReference type="Proteomes" id="UP000037755">
    <property type="component" value="Unassembled WGS sequence"/>
</dbReference>
<feature type="domain" description="Glycosyltransferase subfamily 4-like N-terminal" evidence="1">
    <location>
        <begin position="11"/>
        <end position="148"/>
    </location>
</feature>
<dbReference type="RefSeq" id="WP_054408734.1">
    <property type="nucleotide sequence ID" value="NZ_FOYA01000022.1"/>
</dbReference>
<proteinExistence type="predicted"/>
<dbReference type="PATRIC" id="fig|1202724.3.peg.2992"/>
<dbReference type="InterPro" id="IPR050194">
    <property type="entry name" value="Glycosyltransferase_grp1"/>
</dbReference>
<evidence type="ECO:0000313" key="2">
    <source>
        <dbReference type="EMBL" id="KOS07095.1"/>
    </source>
</evidence>
<dbReference type="PANTHER" id="PTHR45947:SF14">
    <property type="entry name" value="SLL1723 PROTEIN"/>
    <property type="match status" value="1"/>
</dbReference>
<dbReference type="STRING" id="1202724.AM493_14410"/>
<dbReference type="EMBL" id="LIYD01000005">
    <property type="protein sequence ID" value="KOS07095.1"/>
    <property type="molecule type" value="Genomic_DNA"/>
</dbReference>
<accession>A0A0M8MC71</accession>
<comment type="caution">
    <text evidence="2">The sequence shown here is derived from an EMBL/GenBank/DDBJ whole genome shotgun (WGS) entry which is preliminary data.</text>
</comment>
<dbReference type="GO" id="GO:0016757">
    <property type="term" value="F:glycosyltransferase activity"/>
    <property type="evidence" value="ECO:0007669"/>
    <property type="project" value="UniProtKB-ARBA"/>
</dbReference>
<organism evidence="2 3">
    <name type="scientific">Flavobacterium akiainvivens</name>
    <dbReference type="NCBI Taxonomy" id="1202724"/>
    <lineage>
        <taxon>Bacteria</taxon>
        <taxon>Pseudomonadati</taxon>
        <taxon>Bacteroidota</taxon>
        <taxon>Flavobacteriia</taxon>
        <taxon>Flavobacteriales</taxon>
        <taxon>Flavobacteriaceae</taxon>
        <taxon>Flavobacterium</taxon>
    </lineage>
</organism>
<dbReference type="SUPFAM" id="SSF53756">
    <property type="entry name" value="UDP-Glycosyltransferase/glycogen phosphorylase"/>
    <property type="match status" value="1"/>
</dbReference>
<dbReference type="Gene3D" id="3.40.50.2000">
    <property type="entry name" value="Glycogen Phosphorylase B"/>
    <property type="match status" value="2"/>
</dbReference>
<dbReference type="Pfam" id="PF13692">
    <property type="entry name" value="Glyco_trans_1_4"/>
    <property type="match status" value="1"/>
</dbReference>
<dbReference type="AlphaFoldDB" id="A0A0M8MC71"/>
<protein>
    <recommendedName>
        <fullName evidence="1">Glycosyltransferase subfamily 4-like N-terminal domain-containing protein</fullName>
    </recommendedName>
</protein>
<dbReference type="InterPro" id="IPR028098">
    <property type="entry name" value="Glyco_trans_4-like_N"/>
</dbReference>
<gene>
    <name evidence="2" type="ORF">AM493_14410</name>
</gene>
<reference evidence="2 3" key="1">
    <citation type="submission" date="2015-08" db="EMBL/GenBank/DDBJ databases">
        <title>Whole genome sequence of Flavobacterium akiainvivens IK-1T, from decaying Wikstroemia oahuensis, an endemic Hawaiian shrub.</title>
        <authorList>
            <person name="Wan X."/>
            <person name="Hou S."/>
            <person name="Saito J."/>
            <person name="Donachie S."/>
        </authorList>
    </citation>
    <scope>NUCLEOTIDE SEQUENCE [LARGE SCALE GENOMIC DNA]</scope>
    <source>
        <strain evidence="2 3">IK-1</strain>
    </source>
</reference>
<evidence type="ECO:0000313" key="3">
    <source>
        <dbReference type="Proteomes" id="UP000037755"/>
    </source>
</evidence>
<dbReference type="PANTHER" id="PTHR45947">
    <property type="entry name" value="SULFOQUINOVOSYL TRANSFERASE SQD2"/>
    <property type="match status" value="1"/>
</dbReference>
<dbReference type="OrthoDB" id="9806653at2"/>